<reference evidence="1" key="1">
    <citation type="journal article" date="2003" name="Genome Biol.">
        <title>An integrated gene annotation and transcriptional profiling approach towards the full gene content of the Drosophila genome.</title>
        <authorList>
            <person name="Hild M."/>
            <person name="Beckmann B."/>
            <person name="Haas S.A."/>
            <person name="Koch B."/>
            <person name="Solovyev V."/>
            <person name="Busold C."/>
            <person name="Fellenberg K."/>
            <person name="Boutros M."/>
            <person name="Vingron M."/>
            <person name="Sauer F."/>
            <person name="Hoheisel J.D."/>
            <person name="Paro R."/>
        </authorList>
    </citation>
    <scope>NUCLEOTIDE SEQUENCE</scope>
</reference>
<dbReference type="AlphaFoldDB" id="Q6ILV0"/>
<evidence type="ECO:0000313" key="1">
    <source>
        <dbReference type="EMBL" id="DAA02762.1"/>
    </source>
</evidence>
<gene>
    <name evidence="1" type="ORF">HDC08292</name>
</gene>
<accession>Q6ILV0</accession>
<sequence>MLDFKQSNWSAIRRRSKPLHRWQVATKWVQNVHQGLLITLWGTGTVAKSRSRAGATITISSTSKVEQPVVVRFALRRQYLSNCQLA</sequence>
<proteinExistence type="predicted"/>
<dbReference type="EMBL" id="BK001916">
    <property type="protein sequence ID" value="DAA02762.1"/>
    <property type="molecule type" value="Genomic_DNA"/>
</dbReference>
<protein>
    <submittedName>
        <fullName evidence="1">HDC08292</fullName>
    </submittedName>
</protein>
<organism evidence="1">
    <name type="scientific">Drosophila melanogaster</name>
    <name type="common">Fruit fly</name>
    <dbReference type="NCBI Taxonomy" id="7227"/>
    <lineage>
        <taxon>Eukaryota</taxon>
        <taxon>Metazoa</taxon>
        <taxon>Ecdysozoa</taxon>
        <taxon>Arthropoda</taxon>
        <taxon>Hexapoda</taxon>
        <taxon>Insecta</taxon>
        <taxon>Pterygota</taxon>
        <taxon>Neoptera</taxon>
        <taxon>Endopterygota</taxon>
        <taxon>Diptera</taxon>
        <taxon>Brachycera</taxon>
        <taxon>Muscomorpha</taxon>
        <taxon>Ephydroidea</taxon>
        <taxon>Drosophilidae</taxon>
        <taxon>Drosophila</taxon>
        <taxon>Sophophora</taxon>
    </lineage>
</organism>
<name>Q6ILV0_DROME</name>